<dbReference type="GO" id="GO:0006508">
    <property type="term" value="P:proteolysis"/>
    <property type="evidence" value="ECO:0007669"/>
    <property type="project" value="InterPro"/>
</dbReference>
<dbReference type="Gene3D" id="1.10.1370.10">
    <property type="entry name" value="Neurolysin, domain 3"/>
    <property type="match status" value="1"/>
</dbReference>
<sequence length="228" mass="26453">ATAFTLNKANQTLLDILNIQHADRTFDNTLLKIDDLYNDVSKTWNIIGLFSSVHPSASIRKEADKNDLLIQDYMFQLSMRKDLYRAVLQYSKKGKALNLKGERKRFLDGELRDFERSGLGLSEDDRRELRKIQNRLSEIIIDFSNNINSNADTIFIPEILTAGLPDGYKMRHKQNDGLYAIDLSYPSFYTFMENAHSDSLRKLIRLKFLNIGYPDNLKLLDEIIIKRD</sequence>
<dbReference type="InterPro" id="IPR045666">
    <property type="entry name" value="OpdA_N"/>
</dbReference>
<dbReference type="EMBL" id="UINC01230783">
    <property type="protein sequence ID" value="SVE63054.1"/>
    <property type="molecule type" value="Genomic_DNA"/>
</dbReference>
<dbReference type="AlphaFoldDB" id="A0A383F2H0"/>
<dbReference type="PANTHER" id="PTHR11804:SF84">
    <property type="entry name" value="SACCHAROLYSIN"/>
    <property type="match status" value="1"/>
</dbReference>
<protein>
    <recommendedName>
        <fullName evidence="1">Oligopeptidase A N-terminal domain-containing protein</fullName>
    </recommendedName>
</protein>
<reference evidence="2" key="1">
    <citation type="submission" date="2018-05" db="EMBL/GenBank/DDBJ databases">
        <authorList>
            <person name="Lanie J.A."/>
            <person name="Ng W.-L."/>
            <person name="Kazmierczak K.M."/>
            <person name="Andrzejewski T.M."/>
            <person name="Davidsen T.M."/>
            <person name="Wayne K.J."/>
            <person name="Tettelin H."/>
            <person name="Glass J.I."/>
            <person name="Rusch D."/>
            <person name="Podicherti R."/>
            <person name="Tsui H.-C.T."/>
            <person name="Winkler M.E."/>
        </authorList>
    </citation>
    <scope>NUCLEOTIDE SEQUENCE</scope>
</reference>
<dbReference type="InterPro" id="IPR045090">
    <property type="entry name" value="Pept_M3A_M3B"/>
</dbReference>
<name>A0A383F2H0_9ZZZZ</name>
<feature type="non-terminal residue" evidence="2">
    <location>
        <position position="1"/>
    </location>
</feature>
<dbReference type="InterPro" id="IPR024077">
    <property type="entry name" value="Neurolysin/TOP_dom2"/>
</dbReference>
<dbReference type="Pfam" id="PF19310">
    <property type="entry name" value="TOP_N"/>
    <property type="match status" value="1"/>
</dbReference>
<dbReference type="PANTHER" id="PTHR11804">
    <property type="entry name" value="PROTEASE M3 THIMET OLIGOPEPTIDASE-RELATED"/>
    <property type="match status" value="1"/>
</dbReference>
<dbReference type="GO" id="GO:0004222">
    <property type="term" value="F:metalloendopeptidase activity"/>
    <property type="evidence" value="ECO:0007669"/>
    <property type="project" value="InterPro"/>
</dbReference>
<dbReference type="InterPro" id="IPR024080">
    <property type="entry name" value="Neurolysin/TOP_N"/>
</dbReference>
<evidence type="ECO:0000259" key="1">
    <source>
        <dbReference type="Pfam" id="PF19310"/>
    </source>
</evidence>
<feature type="non-terminal residue" evidence="2">
    <location>
        <position position="228"/>
    </location>
</feature>
<proteinExistence type="predicted"/>
<evidence type="ECO:0000313" key="2">
    <source>
        <dbReference type="EMBL" id="SVE63054.1"/>
    </source>
</evidence>
<dbReference type="SUPFAM" id="SSF55486">
    <property type="entry name" value="Metalloproteases ('zincins'), catalytic domain"/>
    <property type="match status" value="1"/>
</dbReference>
<dbReference type="GO" id="GO:0006518">
    <property type="term" value="P:peptide metabolic process"/>
    <property type="evidence" value="ECO:0007669"/>
    <property type="project" value="TreeGrafter"/>
</dbReference>
<dbReference type="Gene3D" id="1.20.1050.40">
    <property type="entry name" value="Endopeptidase. Chain P, domain 1"/>
    <property type="match status" value="1"/>
</dbReference>
<gene>
    <name evidence="2" type="ORF">METZ01_LOCUS515908</name>
</gene>
<feature type="domain" description="Oligopeptidase A N-terminal" evidence="1">
    <location>
        <begin position="22"/>
        <end position="126"/>
    </location>
</feature>
<accession>A0A383F2H0</accession>
<organism evidence="2">
    <name type="scientific">marine metagenome</name>
    <dbReference type="NCBI Taxonomy" id="408172"/>
    <lineage>
        <taxon>unclassified sequences</taxon>
        <taxon>metagenomes</taxon>
        <taxon>ecological metagenomes</taxon>
    </lineage>
</organism>